<name>A0A6J5NK76_9CAUD</name>
<sequence length="398" mass="39860">MSNIPAKDGNDAIVNLASHLIGGEHHGAFLPSDPGTGAPFKAADDATVVNVRTAIGAQADDAATTDTGTFSLVAFIKRALQNWTTLLARTPVLGQAAMSASSPVVLASDQTAIPMVRSPATASGNITTQNLAPNGVATAGSAVEIVLAGASSLAIQTTGTYTGALSVQVTLDGARWETLTGAVITNMLSGVAAATIASAAVGVFTVPVHGALRARVTGLAAMTGTAALALRALAVPTVLYVVQPTAANLNVTASGTVTANQGTMAALPASTNRIGFAAGAGIWYDDTSTALGAAATFSGTSRDATLTGTATAFANAATYAAEIVLSAEQDVTFTLALEVSRDNTAWRRVKAVPSAAVTGGGQYAEIVHRPSWRYWRLVVVNGAGAAARTTAGSIAKAI</sequence>
<reference evidence="1" key="1">
    <citation type="submission" date="2020-04" db="EMBL/GenBank/DDBJ databases">
        <authorList>
            <person name="Chiriac C."/>
            <person name="Salcher M."/>
            <person name="Ghai R."/>
            <person name="Kavagutti S V."/>
        </authorList>
    </citation>
    <scope>NUCLEOTIDE SEQUENCE</scope>
</reference>
<proteinExistence type="predicted"/>
<organism evidence="1">
    <name type="scientific">uncultured Caudovirales phage</name>
    <dbReference type="NCBI Taxonomy" id="2100421"/>
    <lineage>
        <taxon>Viruses</taxon>
        <taxon>Duplodnaviria</taxon>
        <taxon>Heunggongvirae</taxon>
        <taxon>Uroviricota</taxon>
        <taxon>Caudoviricetes</taxon>
        <taxon>Peduoviridae</taxon>
        <taxon>Maltschvirus</taxon>
        <taxon>Maltschvirus maltsch</taxon>
    </lineage>
</organism>
<protein>
    <submittedName>
        <fullName evidence="1">Uncharacterized protein</fullName>
    </submittedName>
</protein>
<evidence type="ECO:0000313" key="1">
    <source>
        <dbReference type="EMBL" id="CAB4159779.1"/>
    </source>
</evidence>
<gene>
    <name evidence="1" type="ORF">UFOVP726_12</name>
</gene>
<dbReference type="EMBL" id="LR796695">
    <property type="protein sequence ID" value="CAB4159779.1"/>
    <property type="molecule type" value="Genomic_DNA"/>
</dbReference>
<accession>A0A6J5NK76</accession>